<proteinExistence type="predicted"/>
<name>A0ABR2FX22_9ROSI</name>
<keyword evidence="2" id="KW-1185">Reference proteome</keyword>
<accession>A0ABR2FX22</accession>
<dbReference type="Proteomes" id="UP001472677">
    <property type="component" value="Unassembled WGS sequence"/>
</dbReference>
<reference evidence="1 2" key="1">
    <citation type="journal article" date="2024" name="G3 (Bethesda)">
        <title>Genome assembly of Hibiscus sabdariffa L. provides insights into metabolisms of medicinal natural products.</title>
        <authorList>
            <person name="Kim T."/>
        </authorList>
    </citation>
    <scope>NUCLEOTIDE SEQUENCE [LARGE SCALE GENOMIC DNA]</scope>
    <source>
        <strain evidence="1">TK-2024</strain>
        <tissue evidence="1">Old leaves</tissue>
    </source>
</reference>
<gene>
    <name evidence="1" type="ORF">V6N12_023182</name>
</gene>
<organism evidence="1 2">
    <name type="scientific">Hibiscus sabdariffa</name>
    <name type="common">roselle</name>
    <dbReference type="NCBI Taxonomy" id="183260"/>
    <lineage>
        <taxon>Eukaryota</taxon>
        <taxon>Viridiplantae</taxon>
        <taxon>Streptophyta</taxon>
        <taxon>Embryophyta</taxon>
        <taxon>Tracheophyta</taxon>
        <taxon>Spermatophyta</taxon>
        <taxon>Magnoliopsida</taxon>
        <taxon>eudicotyledons</taxon>
        <taxon>Gunneridae</taxon>
        <taxon>Pentapetalae</taxon>
        <taxon>rosids</taxon>
        <taxon>malvids</taxon>
        <taxon>Malvales</taxon>
        <taxon>Malvaceae</taxon>
        <taxon>Malvoideae</taxon>
        <taxon>Hibiscus</taxon>
    </lineage>
</organism>
<evidence type="ECO:0000313" key="1">
    <source>
        <dbReference type="EMBL" id="KAK8588767.1"/>
    </source>
</evidence>
<evidence type="ECO:0000313" key="2">
    <source>
        <dbReference type="Proteomes" id="UP001472677"/>
    </source>
</evidence>
<comment type="caution">
    <text evidence="1">The sequence shown here is derived from an EMBL/GenBank/DDBJ whole genome shotgun (WGS) entry which is preliminary data.</text>
</comment>
<sequence length="252" mass="28493">MAVVFNGEVEEWSSDDHDVRCHRKIMGKLKVTRVVSSGEVQVQQRVKHWASSVILTNSHFQYSEASIRNLAKFQSAKRVPCIKECWQLHFSSEECCGMDQHLKNKTRDILSTHPIQHNEWDVSNLMPIGTNVLPAPQYSQHGRISIWRERKIRGLELVFTNSGRSSSDGYNGIEVKGQSLIHKLERQVNAMLYVPITVPLASLLRSPLAFSLHQLFIFGQSVCVRDVSDGNNDSDSPCLPLGSISSMYSSLW</sequence>
<protein>
    <submittedName>
        <fullName evidence="1">Uncharacterized protein</fullName>
    </submittedName>
</protein>
<dbReference type="EMBL" id="JBBPBM010000004">
    <property type="protein sequence ID" value="KAK8588767.1"/>
    <property type="molecule type" value="Genomic_DNA"/>
</dbReference>